<proteinExistence type="predicted"/>
<evidence type="ECO:0000256" key="4">
    <source>
        <dbReference type="ARBA" id="ARBA00022692"/>
    </source>
</evidence>
<dbReference type="VEuPathDB" id="VectorBase:AMEM21_015026"/>
<dbReference type="GO" id="GO:0005886">
    <property type="term" value="C:plasma membrane"/>
    <property type="evidence" value="ECO:0007669"/>
    <property type="project" value="UniProtKB-SubCell"/>
</dbReference>
<dbReference type="EnsemblMetazoa" id="AMEM012862-RA">
    <property type="protein sequence ID" value="AMEM012862-PA"/>
    <property type="gene ID" value="AMEM012862"/>
</dbReference>
<evidence type="ECO:0000256" key="10">
    <source>
        <dbReference type="SAM" id="Phobius"/>
    </source>
</evidence>
<evidence type="ECO:0000256" key="1">
    <source>
        <dbReference type="ARBA" id="ARBA00004651"/>
    </source>
</evidence>
<keyword evidence="5" id="KW-0552">Olfaction</keyword>
<keyword evidence="6 10" id="KW-1133">Transmembrane helix</keyword>
<dbReference type="PANTHER" id="PTHR21137:SF35">
    <property type="entry name" value="ODORANT RECEPTOR 19A-RELATED"/>
    <property type="match status" value="1"/>
</dbReference>
<evidence type="ECO:0008006" key="13">
    <source>
        <dbReference type="Google" id="ProtNLM"/>
    </source>
</evidence>
<dbReference type="VEuPathDB" id="VectorBase:AMEM012862"/>
<keyword evidence="2" id="KW-1003">Cell membrane</keyword>
<keyword evidence="9" id="KW-0807">Transducer</keyword>
<dbReference type="GO" id="GO:0004984">
    <property type="term" value="F:olfactory receptor activity"/>
    <property type="evidence" value="ECO:0007669"/>
    <property type="project" value="InterPro"/>
</dbReference>
<feature type="transmembrane region" description="Helical" evidence="10">
    <location>
        <begin position="150"/>
        <end position="172"/>
    </location>
</feature>
<reference evidence="11" key="1">
    <citation type="submission" date="2020-05" db="UniProtKB">
        <authorList>
            <consortium name="EnsemblMetazoa"/>
        </authorList>
    </citation>
    <scope>IDENTIFICATION</scope>
    <source>
        <strain evidence="11">MAF</strain>
    </source>
</reference>
<dbReference type="AlphaFoldDB" id="A0A182VCZ7"/>
<feature type="transmembrane region" description="Helical" evidence="10">
    <location>
        <begin position="36"/>
        <end position="57"/>
    </location>
</feature>
<dbReference type="InterPro" id="IPR004117">
    <property type="entry name" value="7tm6_olfct_rcpt"/>
</dbReference>
<evidence type="ECO:0000256" key="6">
    <source>
        <dbReference type="ARBA" id="ARBA00022989"/>
    </source>
</evidence>
<keyword evidence="7 10" id="KW-0472">Membrane</keyword>
<comment type="subcellular location">
    <subcellularLocation>
        <location evidence="1">Cell membrane</location>
        <topology evidence="1">Multi-pass membrane protein</topology>
    </subcellularLocation>
</comment>
<evidence type="ECO:0000256" key="8">
    <source>
        <dbReference type="ARBA" id="ARBA00023170"/>
    </source>
</evidence>
<evidence type="ECO:0000256" key="5">
    <source>
        <dbReference type="ARBA" id="ARBA00022725"/>
    </source>
</evidence>
<keyword evidence="12" id="KW-1185">Reference proteome</keyword>
<organism evidence="11 12">
    <name type="scientific">Anopheles merus</name>
    <name type="common">Mosquito</name>
    <dbReference type="NCBI Taxonomy" id="30066"/>
    <lineage>
        <taxon>Eukaryota</taxon>
        <taxon>Metazoa</taxon>
        <taxon>Ecdysozoa</taxon>
        <taxon>Arthropoda</taxon>
        <taxon>Hexapoda</taxon>
        <taxon>Insecta</taxon>
        <taxon>Pterygota</taxon>
        <taxon>Neoptera</taxon>
        <taxon>Endopterygota</taxon>
        <taxon>Diptera</taxon>
        <taxon>Nematocera</taxon>
        <taxon>Culicoidea</taxon>
        <taxon>Culicidae</taxon>
        <taxon>Anophelinae</taxon>
        <taxon>Anopheles</taxon>
    </lineage>
</organism>
<keyword evidence="4 10" id="KW-0812">Transmembrane</keyword>
<dbReference type="Proteomes" id="UP000075903">
    <property type="component" value="Unassembled WGS sequence"/>
</dbReference>
<evidence type="ECO:0000256" key="2">
    <source>
        <dbReference type="ARBA" id="ARBA00022475"/>
    </source>
</evidence>
<dbReference type="GO" id="GO:0007165">
    <property type="term" value="P:signal transduction"/>
    <property type="evidence" value="ECO:0007669"/>
    <property type="project" value="UniProtKB-KW"/>
</dbReference>
<evidence type="ECO:0000313" key="11">
    <source>
        <dbReference type="EnsemblMetazoa" id="AMEM012862-PA"/>
    </source>
</evidence>
<feature type="transmembrane region" description="Helical" evidence="10">
    <location>
        <begin position="122"/>
        <end position="144"/>
    </location>
</feature>
<evidence type="ECO:0000256" key="7">
    <source>
        <dbReference type="ARBA" id="ARBA00023136"/>
    </source>
</evidence>
<name>A0A182VCZ7_ANOME</name>
<evidence type="ECO:0000313" key="12">
    <source>
        <dbReference type="Proteomes" id="UP000075903"/>
    </source>
</evidence>
<evidence type="ECO:0000256" key="3">
    <source>
        <dbReference type="ARBA" id="ARBA00022606"/>
    </source>
</evidence>
<keyword evidence="3" id="KW-0716">Sensory transduction</keyword>
<evidence type="ECO:0000256" key="9">
    <source>
        <dbReference type="ARBA" id="ARBA00023224"/>
    </source>
</evidence>
<accession>A0A182VCZ7</accession>
<dbReference type="GO" id="GO:0005549">
    <property type="term" value="F:odorant binding"/>
    <property type="evidence" value="ECO:0007669"/>
    <property type="project" value="InterPro"/>
</dbReference>
<dbReference type="PANTHER" id="PTHR21137">
    <property type="entry name" value="ODORANT RECEPTOR"/>
    <property type="match status" value="1"/>
</dbReference>
<feature type="transmembrane region" description="Helical" evidence="10">
    <location>
        <begin position="184"/>
        <end position="207"/>
    </location>
</feature>
<sequence>MEASEKFCQFERYLRTLCKIIGFDVMTETWKKTYQTFMSICLCSQYFILMVYSLIIASDTFELFKSLSFLGFFFQCSLKIYYTIQQAPQYAVNFSCLKEAIYERHSKGTPAQKTTITRIIDLLVLVTKAISVLYTSSLFIFSLYPAYMYFVVHVKVPIFPLYIPGINIYSAYGYGITNSFHMMIAVYGLLGALTSDIAFIMFVVHFVTYGGLFKIECEQFDQDLSSVSQHCEWGTVVYKTFCRQRMRAIYQYHQSVIFYLESMQECYRNICVVQNEQMIDYISNLPWYMLPTEEQKQFKFMLARSQLSAEIMIRSVGPMNMETFTDIMQKMYSAFAMMYSFLVDLG</sequence>
<dbReference type="Pfam" id="PF02949">
    <property type="entry name" value="7tm_6"/>
    <property type="match status" value="1"/>
</dbReference>
<protein>
    <recommendedName>
        <fullName evidence="13">Odorant receptor</fullName>
    </recommendedName>
</protein>
<keyword evidence="8" id="KW-0675">Receptor</keyword>